<dbReference type="EMBL" id="QRDY01000015">
    <property type="protein sequence ID" value="RED56033.1"/>
    <property type="molecule type" value="Genomic_DNA"/>
</dbReference>
<dbReference type="RefSeq" id="WP_115994626.1">
    <property type="nucleotide sequence ID" value="NZ_QRDY01000015.1"/>
</dbReference>
<dbReference type="AlphaFoldDB" id="A0A3D9I2N9"/>
<dbReference type="Pfam" id="PF13376">
    <property type="entry name" value="OmdA"/>
    <property type="match status" value="1"/>
</dbReference>
<dbReference type="InterPro" id="IPR015018">
    <property type="entry name" value="DUF1905"/>
</dbReference>
<keyword evidence="2" id="KW-1185">Reference proteome</keyword>
<dbReference type="Proteomes" id="UP000256869">
    <property type="component" value="Unassembled WGS sequence"/>
</dbReference>
<protein>
    <submittedName>
        <fullName evidence="1">Uncharacterized protein DUF1905</fullName>
    </submittedName>
</protein>
<reference evidence="1 2" key="1">
    <citation type="submission" date="2018-07" db="EMBL/GenBank/DDBJ databases">
        <title>Genomic Encyclopedia of Type Strains, Phase III (KMG-III): the genomes of soil and plant-associated and newly described type strains.</title>
        <authorList>
            <person name="Whitman W."/>
        </authorList>
    </citation>
    <scope>NUCLEOTIDE SEQUENCE [LARGE SCALE GENOMIC DNA]</scope>
    <source>
        <strain evidence="1 2">CECT 8236</strain>
    </source>
</reference>
<dbReference type="Pfam" id="PF08922">
    <property type="entry name" value="DUF1905"/>
    <property type="match status" value="1"/>
</dbReference>
<accession>A0A3D9I2N9</accession>
<organism evidence="1 2">
    <name type="scientific">Cohnella lupini</name>
    <dbReference type="NCBI Taxonomy" id="1294267"/>
    <lineage>
        <taxon>Bacteria</taxon>
        <taxon>Bacillati</taxon>
        <taxon>Bacillota</taxon>
        <taxon>Bacilli</taxon>
        <taxon>Bacillales</taxon>
        <taxon>Paenibacillaceae</taxon>
        <taxon>Cohnella</taxon>
    </lineage>
</organism>
<dbReference type="OrthoDB" id="2604865at2"/>
<sequence>MKFRAIIQQSGKTATGIQVPDEVVAGLGSSKKPAVKVTIGGYAYRTTIGTMGGKFMIPVSAEIRKNANVAGGEEVDVQVELDNEPRELAVPADFSEALERDSMAESFFAGLSYSNKRRFVLSIEEAKTAETRLRRIDKAITTLRDGRIQ</sequence>
<dbReference type="Gene3D" id="2.40.30.100">
    <property type="entry name" value="AF2212/PG0164-like"/>
    <property type="match status" value="1"/>
</dbReference>
<comment type="caution">
    <text evidence="1">The sequence shown here is derived from an EMBL/GenBank/DDBJ whole genome shotgun (WGS) entry which is preliminary data.</text>
</comment>
<name>A0A3D9I2N9_9BACL</name>
<gene>
    <name evidence="1" type="ORF">DFP95_11596</name>
</gene>
<dbReference type="SUPFAM" id="SSF141694">
    <property type="entry name" value="AF2212/PG0164-like"/>
    <property type="match status" value="1"/>
</dbReference>
<proteinExistence type="predicted"/>
<evidence type="ECO:0000313" key="2">
    <source>
        <dbReference type="Proteomes" id="UP000256869"/>
    </source>
</evidence>
<evidence type="ECO:0000313" key="1">
    <source>
        <dbReference type="EMBL" id="RED56033.1"/>
    </source>
</evidence>
<dbReference type="InterPro" id="IPR037079">
    <property type="entry name" value="AF2212/PG0164-like_sf"/>
</dbReference>